<evidence type="ECO:0000256" key="6">
    <source>
        <dbReference type="ARBA" id="ARBA00022679"/>
    </source>
</evidence>
<dbReference type="SMART" id="SM00387">
    <property type="entry name" value="HATPase_c"/>
    <property type="match status" value="1"/>
</dbReference>
<dbReference type="InterPro" id="IPR003594">
    <property type="entry name" value="HATPase_dom"/>
</dbReference>
<comment type="caution">
    <text evidence="16">The sequence shown here is derived from an EMBL/GenBank/DDBJ whole genome shotgun (WGS) entry which is preliminary data.</text>
</comment>
<evidence type="ECO:0000256" key="3">
    <source>
        <dbReference type="ARBA" id="ARBA00012438"/>
    </source>
</evidence>
<evidence type="ECO:0000256" key="8">
    <source>
        <dbReference type="ARBA" id="ARBA00022741"/>
    </source>
</evidence>
<evidence type="ECO:0000259" key="15">
    <source>
        <dbReference type="PROSITE" id="PS50109"/>
    </source>
</evidence>
<sequence>MQTQAFRFKLSTVIIFFVCLVVLVSLMITDLLISNTVSENIRKHQEEKARMVSRSIATSTIIIKALEGDQKSMEIQEYTKSIQAATDMMFIVVMDMNGIRKSHPNPEQIGKHFVGGDEKEALKGKEYVSSSNGTLGESLRAFTPIYNTTGDQIGVVAVGIALESVEAALGKSNRSILTVTILGLLVGIIGAVLLARYIKRILFGLEPFAIAKIFVERSTMLQSVHEGIIAVDNEQTITLVNRSARQIFKKAGLSKDPVGMKIYEYLPSTKLDPVLEKGKPELDEEQMINGVSILVNSVPLFVNGEVVGAISTFRDMTEVKQLAEQLTGVKTYAEALRSQSHEFMNRLHVILGMVQMKCYDELSEYIRAIVGHHNQELGNIAQHIKDPALAGFLMGKLSYAREEQVELNIDVHTVIPQPANPKMTHELITIFGNLIDNAIEAMADSIDKTLDVTFHYSERSLTMEVLDSGPGIPDEIQKSVLEKGYSTKGANRGYGLYLVTKSIENLGGEMIIDSKSLLGTEIHITIPYEIEEGDHD</sequence>
<keyword evidence="12" id="KW-0902">Two-component regulatory system</keyword>
<gene>
    <name evidence="16" type="ORF">F4694_005517</name>
</gene>
<evidence type="ECO:0000313" key="17">
    <source>
        <dbReference type="Proteomes" id="UP000548423"/>
    </source>
</evidence>
<dbReference type="InterPro" id="IPR036890">
    <property type="entry name" value="HATPase_C_sf"/>
</dbReference>
<dbReference type="SUPFAM" id="SSF55874">
    <property type="entry name" value="ATPase domain of HSP90 chaperone/DNA topoisomerase II/histidine kinase"/>
    <property type="match status" value="1"/>
</dbReference>
<dbReference type="NCBIfam" id="TIGR00229">
    <property type="entry name" value="sensory_box"/>
    <property type="match status" value="1"/>
</dbReference>
<keyword evidence="4" id="KW-1003">Cell membrane</keyword>
<dbReference type="EMBL" id="JACCBX010000015">
    <property type="protein sequence ID" value="NYE08668.1"/>
    <property type="molecule type" value="Genomic_DNA"/>
</dbReference>
<dbReference type="InterPro" id="IPR005467">
    <property type="entry name" value="His_kinase_dom"/>
</dbReference>
<protein>
    <recommendedName>
        <fullName evidence="3">histidine kinase</fullName>
        <ecNumber evidence="3">2.7.13.3</ecNumber>
    </recommendedName>
</protein>
<reference evidence="17" key="1">
    <citation type="submission" date="2020-07" db="EMBL/GenBank/DDBJ databases">
        <authorList>
            <person name="Partida-Martinez L."/>
            <person name="Huntemann M."/>
            <person name="Clum A."/>
            <person name="Wang J."/>
            <person name="Palaniappan K."/>
            <person name="Ritter S."/>
            <person name="Chen I.-M."/>
            <person name="Stamatis D."/>
            <person name="Reddy T."/>
            <person name="O'Malley R."/>
            <person name="Daum C."/>
            <person name="Shapiro N."/>
            <person name="Ivanova N."/>
            <person name="Kyrpides N."/>
            <person name="Woyke T."/>
        </authorList>
    </citation>
    <scope>NUCLEOTIDE SEQUENCE [LARGE SCALE GENOMIC DNA]</scope>
    <source>
        <strain evidence="17">AT2.8</strain>
    </source>
</reference>
<proteinExistence type="predicted"/>
<evidence type="ECO:0000256" key="2">
    <source>
        <dbReference type="ARBA" id="ARBA00004651"/>
    </source>
</evidence>
<dbReference type="AlphaFoldDB" id="A0A852TNH5"/>
<dbReference type="PANTHER" id="PTHR43547">
    <property type="entry name" value="TWO-COMPONENT HISTIDINE KINASE"/>
    <property type="match status" value="1"/>
</dbReference>
<evidence type="ECO:0000256" key="12">
    <source>
        <dbReference type="ARBA" id="ARBA00023012"/>
    </source>
</evidence>
<dbReference type="InterPro" id="IPR016120">
    <property type="entry name" value="Sig_transdc_His_kin_SpoOB"/>
</dbReference>
<name>A0A852TNH5_9BACI</name>
<keyword evidence="8" id="KW-0547">Nucleotide-binding</keyword>
<dbReference type="GO" id="GO:0005524">
    <property type="term" value="F:ATP binding"/>
    <property type="evidence" value="ECO:0007669"/>
    <property type="project" value="UniProtKB-KW"/>
</dbReference>
<dbReference type="GO" id="GO:0005886">
    <property type="term" value="C:plasma membrane"/>
    <property type="evidence" value="ECO:0007669"/>
    <property type="project" value="UniProtKB-SubCell"/>
</dbReference>
<evidence type="ECO:0000256" key="11">
    <source>
        <dbReference type="ARBA" id="ARBA00022989"/>
    </source>
</evidence>
<dbReference type="Gene3D" id="3.30.450.20">
    <property type="entry name" value="PAS domain"/>
    <property type="match status" value="2"/>
</dbReference>
<dbReference type="FunFam" id="3.30.450.20:FF:000018">
    <property type="entry name" value="Sensor histidine kinase DcuS"/>
    <property type="match status" value="1"/>
</dbReference>
<dbReference type="InterPro" id="IPR000014">
    <property type="entry name" value="PAS"/>
</dbReference>
<evidence type="ECO:0000256" key="9">
    <source>
        <dbReference type="ARBA" id="ARBA00022777"/>
    </source>
</evidence>
<dbReference type="PROSITE" id="PS50109">
    <property type="entry name" value="HIS_KIN"/>
    <property type="match status" value="1"/>
</dbReference>
<evidence type="ECO:0000256" key="4">
    <source>
        <dbReference type="ARBA" id="ARBA00022475"/>
    </source>
</evidence>
<dbReference type="FunFam" id="1.10.287.130:FF:000011">
    <property type="entry name" value="Sensor histidine kinase DcuS"/>
    <property type="match status" value="1"/>
</dbReference>
<dbReference type="SMART" id="SM00091">
    <property type="entry name" value="PAS"/>
    <property type="match status" value="1"/>
</dbReference>
<comment type="subcellular location">
    <subcellularLocation>
        <location evidence="2">Cell membrane</location>
        <topology evidence="2">Multi-pass membrane protein</topology>
    </subcellularLocation>
</comment>
<reference evidence="17" key="2">
    <citation type="submission" date="2020-08" db="EMBL/GenBank/DDBJ databases">
        <title>The Agave Microbiome: Exploring the role of microbial communities in plant adaptations to desert environments.</title>
        <authorList>
            <person name="Partida-Martinez L.P."/>
        </authorList>
    </citation>
    <scope>NUCLEOTIDE SEQUENCE [LARGE SCALE GENOMIC DNA]</scope>
    <source>
        <strain evidence="17">AT2.8</strain>
    </source>
</reference>
<dbReference type="CDD" id="cd00130">
    <property type="entry name" value="PAS"/>
    <property type="match status" value="1"/>
</dbReference>
<evidence type="ECO:0000256" key="10">
    <source>
        <dbReference type="ARBA" id="ARBA00022840"/>
    </source>
</evidence>
<evidence type="ECO:0000256" key="1">
    <source>
        <dbReference type="ARBA" id="ARBA00000085"/>
    </source>
</evidence>
<dbReference type="Pfam" id="PF17203">
    <property type="entry name" value="sCache_3_2"/>
    <property type="match status" value="1"/>
</dbReference>
<dbReference type="InterPro" id="IPR039506">
    <property type="entry name" value="SPOB_a"/>
</dbReference>
<dbReference type="Gene3D" id="3.30.565.10">
    <property type="entry name" value="Histidine kinase-like ATPase, C-terminal domain"/>
    <property type="match status" value="1"/>
</dbReference>
<keyword evidence="10" id="KW-0067">ATP-binding</keyword>
<evidence type="ECO:0000313" key="16">
    <source>
        <dbReference type="EMBL" id="NYE08668.1"/>
    </source>
</evidence>
<dbReference type="InterPro" id="IPR029151">
    <property type="entry name" value="Sensor-like_sf"/>
</dbReference>
<keyword evidence="11 14" id="KW-1133">Transmembrane helix</keyword>
<dbReference type="SUPFAM" id="SSF103190">
    <property type="entry name" value="Sensory domain-like"/>
    <property type="match status" value="1"/>
</dbReference>
<feature type="transmembrane region" description="Helical" evidence="14">
    <location>
        <begin position="12"/>
        <end position="33"/>
    </location>
</feature>
<dbReference type="PANTHER" id="PTHR43547:SF10">
    <property type="entry name" value="SENSOR HISTIDINE KINASE DCUS"/>
    <property type="match status" value="1"/>
</dbReference>
<keyword evidence="13 14" id="KW-0472">Membrane</keyword>
<evidence type="ECO:0000256" key="14">
    <source>
        <dbReference type="SAM" id="Phobius"/>
    </source>
</evidence>
<accession>A0A852TNH5</accession>
<evidence type="ECO:0000256" key="7">
    <source>
        <dbReference type="ARBA" id="ARBA00022692"/>
    </source>
</evidence>
<keyword evidence="6 16" id="KW-0808">Transferase</keyword>
<evidence type="ECO:0000256" key="5">
    <source>
        <dbReference type="ARBA" id="ARBA00022553"/>
    </source>
</evidence>
<feature type="domain" description="Histidine kinase" evidence="15">
    <location>
        <begin position="338"/>
        <end position="530"/>
    </location>
</feature>
<dbReference type="Pfam" id="PF02518">
    <property type="entry name" value="HATPase_c"/>
    <property type="match status" value="1"/>
</dbReference>
<keyword evidence="9 16" id="KW-0418">Kinase</keyword>
<comment type="catalytic activity">
    <reaction evidence="1">
        <text>ATP + protein L-histidine = ADP + protein N-phospho-L-histidine.</text>
        <dbReference type="EC" id="2.7.13.3"/>
    </reaction>
</comment>
<dbReference type="SUPFAM" id="SSF55785">
    <property type="entry name" value="PYP-like sensor domain (PAS domain)"/>
    <property type="match status" value="1"/>
</dbReference>
<organism evidence="16 17">
    <name type="scientific">Neobacillus niacini</name>
    <dbReference type="NCBI Taxonomy" id="86668"/>
    <lineage>
        <taxon>Bacteria</taxon>
        <taxon>Bacillati</taxon>
        <taxon>Bacillota</taxon>
        <taxon>Bacilli</taxon>
        <taxon>Bacillales</taxon>
        <taxon>Bacillaceae</taxon>
        <taxon>Neobacillus</taxon>
    </lineage>
</organism>
<dbReference type="Proteomes" id="UP000548423">
    <property type="component" value="Unassembled WGS sequence"/>
</dbReference>
<dbReference type="InterPro" id="IPR013767">
    <property type="entry name" value="PAS_fold"/>
</dbReference>
<dbReference type="EC" id="2.7.13.3" evidence="3"/>
<keyword evidence="7 14" id="KW-0812">Transmembrane</keyword>
<dbReference type="SUPFAM" id="SSF55890">
    <property type="entry name" value="Sporulation response regulatory protein Spo0B"/>
    <property type="match status" value="1"/>
</dbReference>
<dbReference type="InterPro" id="IPR004358">
    <property type="entry name" value="Sig_transdc_His_kin-like_C"/>
</dbReference>
<dbReference type="GO" id="GO:0006355">
    <property type="term" value="P:regulation of DNA-templated transcription"/>
    <property type="evidence" value="ECO:0007669"/>
    <property type="project" value="InterPro"/>
</dbReference>
<dbReference type="InterPro" id="IPR035965">
    <property type="entry name" value="PAS-like_dom_sf"/>
</dbReference>
<dbReference type="GO" id="GO:0000155">
    <property type="term" value="F:phosphorelay sensor kinase activity"/>
    <property type="evidence" value="ECO:0007669"/>
    <property type="project" value="InterPro"/>
</dbReference>
<dbReference type="PRINTS" id="PR00344">
    <property type="entry name" value="BCTRLSENSOR"/>
</dbReference>
<dbReference type="Pfam" id="PF00989">
    <property type="entry name" value="PAS"/>
    <property type="match status" value="1"/>
</dbReference>
<feature type="transmembrane region" description="Helical" evidence="14">
    <location>
        <begin position="176"/>
        <end position="198"/>
    </location>
</feature>
<keyword evidence="5" id="KW-0597">Phosphoprotein</keyword>
<dbReference type="Gene3D" id="1.10.287.130">
    <property type="match status" value="1"/>
</dbReference>
<dbReference type="NCBIfam" id="NF008298">
    <property type="entry name" value="PRK11086.1"/>
    <property type="match status" value="1"/>
</dbReference>
<dbReference type="Pfam" id="PF14689">
    <property type="entry name" value="SPOB_a"/>
    <property type="match status" value="1"/>
</dbReference>
<evidence type="ECO:0000256" key="13">
    <source>
        <dbReference type="ARBA" id="ARBA00023136"/>
    </source>
</evidence>
<dbReference type="InterPro" id="IPR033463">
    <property type="entry name" value="sCache_3"/>
</dbReference>